<feature type="non-terminal residue" evidence="2">
    <location>
        <position position="1"/>
    </location>
</feature>
<keyword evidence="1" id="KW-0812">Transmembrane</keyword>
<reference evidence="2" key="1">
    <citation type="submission" date="2023-10" db="EMBL/GenBank/DDBJ databases">
        <authorList>
            <person name="Chen Y."/>
            <person name="Shah S."/>
            <person name="Dougan E. K."/>
            <person name="Thang M."/>
            <person name="Chan C."/>
        </authorList>
    </citation>
    <scope>NUCLEOTIDE SEQUENCE [LARGE SCALE GENOMIC DNA]</scope>
</reference>
<keyword evidence="1" id="KW-0472">Membrane</keyword>
<comment type="caution">
    <text evidence="2">The sequence shown here is derived from an EMBL/GenBank/DDBJ whole genome shotgun (WGS) entry which is preliminary data.</text>
</comment>
<keyword evidence="3" id="KW-1185">Reference proteome</keyword>
<protein>
    <submittedName>
        <fullName evidence="2">Uncharacterized protein</fullName>
    </submittedName>
</protein>
<gene>
    <name evidence="2" type="ORF">PCOR1329_LOCUS72814</name>
</gene>
<feature type="transmembrane region" description="Helical" evidence="1">
    <location>
        <begin position="366"/>
        <end position="383"/>
    </location>
</feature>
<evidence type="ECO:0000313" key="3">
    <source>
        <dbReference type="Proteomes" id="UP001189429"/>
    </source>
</evidence>
<organism evidence="2 3">
    <name type="scientific">Prorocentrum cordatum</name>
    <dbReference type="NCBI Taxonomy" id="2364126"/>
    <lineage>
        <taxon>Eukaryota</taxon>
        <taxon>Sar</taxon>
        <taxon>Alveolata</taxon>
        <taxon>Dinophyceae</taxon>
        <taxon>Prorocentrales</taxon>
        <taxon>Prorocentraceae</taxon>
        <taxon>Prorocentrum</taxon>
    </lineage>
</organism>
<evidence type="ECO:0000313" key="2">
    <source>
        <dbReference type="EMBL" id="CAK0893496.1"/>
    </source>
</evidence>
<name>A0ABN9X5W3_9DINO</name>
<dbReference type="Proteomes" id="UP001189429">
    <property type="component" value="Unassembled WGS sequence"/>
</dbReference>
<proteinExistence type="predicted"/>
<dbReference type="EMBL" id="CAUYUJ010019758">
    <property type="protein sequence ID" value="CAK0893496.1"/>
    <property type="molecule type" value="Genomic_DNA"/>
</dbReference>
<sequence length="387" mass="40006">PFWLKPCVPPAFALAGPLGMARDAAASPEDRAAGGGGRRRGAAGARASADALIAKLLAEVARLRALLGPGEGETLDAEVARREALARPALRARVAGQEEPHEERLVRNVALHARRCPPAGAPLREWRSAQKGPRLQGACKGSAAAPAAIPAVQALLEGEGGASEPPQCPAGAGTWRMDALEAVLARSAGRRKELNAAAAEFIPSGGRWVLLPQPAALPDVVHVGVRCTCGAVAFTSVQEPAAEGCSLPRMPLAEGPAGMTAQALAEGGGAVRAPTGDGCPAAVAAGASQAAVPVDGASHGATPAGLVPRGLGTFPICSPVCSSGISEKMWRARSEIFRTWLEPPLLDARRQARVSERIPFLSSRCALLHFLVLPLYALFHVFFGRWE</sequence>
<evidence type="ECO:0000256" key="1">
    <source>
        <dbReference type="SAM" id="Phobius"/>
    </source>
</evidence>
<keyword evidence="1" id="KW-1133">Transmembrane helix</keyword>
<accession>A0ABN9X5W3</accession>